<dbReference type="InterPro" id="IPR006910">
    <property type="entry name" value="Rad21_Rec8_N"/>
</dbReference>
<feature type="region of interest" description="Disordered" evidence="3">
    <location>
        <begin position="597"/>
        <end position="629"/>
    </location>
</feature>
<feature type="domain" description="Rad21/Rec8-like protein N-terminal" evidence="4">
    <location>
        <begin position="1"/>
        <end position="99"/>
    </location>
</feature>
<keyword evidence="2" id="KW-0539">Nucleus</keyword>
<protein>
    <recommendedName>
        <fullName evidence="4">Rad21/Rec8-like protein N-terminal domain-containing protein</fullName>
    </recommendedName>
</protein>
<dbReference type="PANTHER" id="PTHR12585:SF69">
    <property type="entry name" value="FI11703P"/>
    <property type="match status" value="1"/>
</dbReference>
<feature type="region of interest" description="Disordered" evidence="3">
    <location>
        <begin position="490"/>
        <end position="534"/>
    </location>
</feature>
<feature type="region of interest" description="Disordered" evidence="3">
    <location>
        <begin position="301"/>
        <end position="359"/>
    </location>
</feature>
<evidence type="ECO:0000313" key="6">
    <source>
        <dbReference type="Proteomes" id="UP000660262"/>
    </source>
</evidence>
<organism evidence="5 6">
    <name type="scientific">Pycnococcus provasolii</name>
    <dbReference type="NCBI Taxonomy" id="41880"/>
    <lineage>
        <taxon>Eukaryota</taxon>
        <taxon>Viridiplantae</taxon>
        <taxon>Chlorophyta</taxon>
        <taxon>Pseudoscourfieldiophyceae</taxon>
        <taxon>Pseudoscourfieldiales</taxon>
        <taxon>Pycnococcaceae</taxon>
        <taxon>Pycnococcus</taxon>
    </lineage>
</organism>
<dbReference type="GO" id="GO:1990414">
    <property type="term" value="P:replication-born double-strand break repair via sister chromatid exchange"/>
    <property type="evidence" value="ECO:0007669"/>
    <property type="project" value="TreeGrafter"/>
</dbReference>
<keyword evidence="6" id="KW-1185">Reference proteome</keyword>
<feature type="region of interest" description="Disordered" evidence="3">
    <location>
        <begin position="164"/>
        <end position="183"/>
    </location>
</feature>
<accession>A0A830HWX4</accession>
<feature type="compositionally biased region" description="Basic residues" evidence="3">
    <location>
        <begin position="500"/>
        <end position="509"/>
    </location>
</feature>
<feature type="compositionally biased region" description="Basic residues" evidence="3">
    <location>
        <begin position="348"/>
        <end position="359"/>
    </location>
</feature>
<comment type="subcellular location">
    <subcellularLocation>
        <location evidence="1">Nucleus</location>
    </subcellularLocation>
</comment>
<evidence type="ECO:0000256" key="3">
    <source>
        <dbReference type="SAM" id="MobiDB-lite"/>
    </source>
</evidence>
<dbReference type="AlphaFoldDB" id="A0A830HWX4"/>
<sequence length="737" mass="78155">MFYSHELLARKSPLGLVWALATNNTTRGVSGKHAIARRHVLSQNIVEKCVAIMHPSAPLALRLSSILQLGVVKLYKKQVDYLLEDSAAFLAKLRVVAYSHANLLPKKGGKRGSSTLLLPSQRGNQTIDSLFILQQQQGGEDGVGDDEPLLLLIDPLLEQHLPPLLGDSSKKRKRGTTMTSSGLTLAEDSRQHILADDSDVDYLIINPGDAMVDVSEGGEFFLPQSLPAHLQMIGGGGGGTNAAARMHTASGRAEDSGDGAMLLSGGGDDVLLLPVDDAAVTLAGDYYNNDDGEEMLPVIGGGGHDDDDMGMPLPMGGDDDDADLLPPPTTPTTPDGDGRLSPPPLRSAMKKKRASGRRRVALVDEVTTIPSATYRAWTKGAPDHLQSITLPHGAAGTTNTTRGGGSSSSLSAAASHALLRRILTTPAVGIHNPTNHFMTHDINAAAAIASDVALYGDGSAETIASRAAAAHVPLWLRKVMSKSAVVAGINDDEYDDDGKNKKKRSKRRKLSESEDGDGVLVGVGDEDDAMPMPMPMDDDDDMMMPLPPALSEDDARADNDFALLGGGDATVEEVEVERLRAAVLSATPASKGGSLYSPSLRLASTPGTRGGVRSVRQSGLDSVKDDEDDVPLLPEEEDVLPDIDDTQATGLLEETQQASLRAVGADSAVNATLLQVLREAFDAGVPHVSFQRAAKGMRSRRKAARLFLNVLELMSANFVILEQEHEDELLIKRGMAL</sequence>
<dbReference type="EMBL" id="BNJQ01000034">
    <property type="protein sequence ID" value="GHP11448.1"/>
    <property type="molecule type" value="Genomic_DNA"/>
</dbReference>
<dbReference type="GO" id="GO:0007062">
    <property type="term" value="P:sister chromatid cohesion"/>
    <property type="evidence" value="ECO:0007669"/>
    <property type="project" value="InterPro"/>
</dbReference>
<dbReference type="GO" id="GO:0003682">
    <property type="term" value="F:chromatin binding"/>
    <property type="evidence" value="ECO:0007669"/>
    <property type="project" value="TreeGrafter"/>
</dbReference>
<name>A0A830HWX4_9CHLO</name>
<evidence type="ECO:0000259" key="4">
    <source>
        <dbReference type="Pfam" id="PF04825"/>
    </source>
</evidence>
<evidence type="ECO:0000256" key="1">
    <source>
        <dbReference type="ARBA" id="ARBA00004123"/>
    </source>
</evidence>
<evidence type="ECO:0000256" key="2">
    <source>
        <dbReference type="ARBA" id="ARBA00023242"/>
    </source>
</evidence>
<proteinExistence type="predicted"/>
<dbReference type="OrthoDB" id="10071381at2759"/>
<dbReference type="Proteomes" id="UP000660262">
    <property type="component" value="Unassembled WGS sequence"/>
</dbReference>
<dbReference type="PANTHER" id="PTHR12585">
    <property type="entry name" value="SCC1 / RAD21 FAMILY MEMBER"/>
    <property type="match status" value="1"/>
</dbReference>
<comment type="caution">
    <text evidence="5">The sequence shown here is derived from an EMBL/GenBank/DDBJ whole genome shotgun (WGS) entry which is preliminary data.</text>
</comment>
<evidence type="ECO:0000313" key="5">
    <source>
        <dbReference type="EMBL" id="GHP11448.1"/>
    </source>
</evidence>
<reference evidence="5" key="1">
    <citation type="submission" date="2020-10" db="EMBL/GenBank/DDBJ databases">
        <title>Unveiling of a novel bifunctional photoreceptor, Dualchrome1, isolated from a cosmopolitan green alga.</title>
        <authorList>
            <person name="Suzuki S."/>
            <person name="Kawachi M."/>
        </authorList>
    </citation>
    <scope>NUCLEOTIDE SEQUENCE</scope>
    <source>
        <strain evidence="5">NIES 2893</strain>
    </source>
</reference>
<gene>
    <name evidence="5" type="ORF">PPROV_001017600</name>
</gene>
<dbReference type="GO" id="GO:0005634">
    <property type="term" value="C:nucleus"/>
    <property type="evidence" value="ECO:0007669"/>
    <property type="project" value="UniProtKB-SubCell"/>
</dbReference>
<dbReference type="InterPro" id="IPR039781">
    <property type="entry name" value="Rad21/Rec8-like"/>
</dbReference>
<dbReference type="GO" id="GO:0008278">
    <property type="term" value="C:cohesin complex"/>
    <property type="evidence" value="ECO:0007669"/>
    <property type="project" value="InterPro"/>
</dbReference>
<dbReference type="Pfam" id="PF04825">
    <property type="entry name" value="Rad21_Rec8_N"/>
    <property type="match status" value="1"/>
</dbReference>